<reference evidence="1 2" key="1">
    <citation type="journal article" date="2018" name="Sci. Rep.">
        <title>Genomic signatures of local adaptation to the degree of environmental predictability in rotifers.</title>
        <authorList>
            <person name="Franch-Gras L."/>
            <person name="Hahn C."/>
            <person name="Garcia-Roger E.M."/>
            <person name="Carmona M.J."/>
            <person name="Serra M."/>
            <person name="Gomez A."/>
        </authorList>
    </citation>
    <scope>NUCLEOTIDE SEQUENCE [LARGE SCALE GENOMIC DNA]</scope>
    <source>
        <strain evidence="1">HYR1</strain>
    </source>
</reference>
<proteinExistence type="predicted"/>
<dbReference type="EMBL" id="REGN01003247">
    <property type="protein sequence ID" value="RNA23627.1"/>
    <property type="molecule type" value="Genomic_DNA"/>
</dbReference>
<sequence length="114" mass="13412">MINMLKKGSKRIKKLKRLLEKEVIMGDNKNQWNVYNYARQVVDCSKIRPEHCEANSERSFGQYGQSHQTEKEVIMGDNKNQWNVYNYARQVVDCSKIRPEHCEANSERSFGQSL</sequence>
<gene>
    <name evidence="1" type="ORF">BpHYR1_012454</name>
</gene>
<evidence type="ECO:0000313" key="1">
    <source>
        <dbReference type="EMBL" id="RNA23627.1"/>
    </source>
</evidence>
<keyword evidence="2" id="KW-1185">Reference proteome</keyword>
<protein>
    <submittedName>
        <fullName evidence="1">Uncharacterized protein</fullName>
    </submittedName>
</protein>
<dbReference type="AlphaFoldDB" id="A0A3M7RJQ7"/>
<dbReference type="Proteomes" id="UP000276133">
    <property type="component" value="Unassembled WGS sequence"/>
</dbReference>
<name>A0A3M7RJQ7_BRAPC</name>
<evidence type="ECO:0000313" key="2">
    <source>
        <dbReference type="Proteomes" id="UP000276133"/>
    </source>
</evidence>
<organism evidence="1 2">
    <name type="scientific">Brachionus plicatilis</name>
    <name type="common">Marine rotifer</name>
    <name type="synonym">Brachionus muelleri</name>
    <dbReference type="NCBI Taxonomy" id="10195"/>
    <lineage>
        <taxon>Eukaryota</taxon>
        <taxon>Metazoa</taxon>
        <taxon>Spiralia</taxon>
        <taxon>Gnathifera</taxon>
        <taxon>Rotifera</taxon>
        <taxon>Eurotatoria</taxon>
        <taxon>Monogononta</taxon>
        <taxon>Pseudotrocha</taxon>
        <taxon>Ploima</taxon>
        <taxon>Brachionidae</taxon>
        <taxon>Brachionus</taxon>
    </lineage>
</organism>
<accession>A0A3M7RJQ7</accession>
<comment type="caution">
    <text evidence="1">The sequence shown here is derived from an EMBL/GenBank/DDBJ whole genome shotgun (WGS) entry which is preliminary data.</text>
</comment>